<dbReference type="AlphaFoldDB" id="A0A645HLI2"/>
<gene>
    <name evidence="1" type="ORF">SDC9_186625</name>
</gene>
<proteinExistence type="predicted"/>
<accession>A0A645HLI2</accession>
<reference evidence="1" key="1">
    <citation type="submission" date="2019-08" db="EMBL/GenBank/DDBJ databases">
        <authorList>
            <person name="Kucharzyk K."/>
            <person name="Murdoch R.W."/>
            <person name="Higgins S."/>
            <person name="Loffler F."/>
        </authorList>
    </citation>
    <scope>NUCLEOTIDE SEQUENCE</scope>
</reference>
<dbReference type="EMBL" id="VSSQ01094705">
    <property type="protein sequence ID" value="MPN39099.1"/>
    <property type="molecule type" value="Genomic_DNA"/>
</dbReference>
<organism evidence="1">
    <name type="scientific">bioreactor metagenome</name>
    <dbReference type="NCBI Taxonomy" id="1076179"/>
    <lineage>
        <taxon>unclassified sequences</taxon>
        <taxon>metagenomes</taxon>
        <taxon>ecological metagenomes</taxon>
    </lineage>
</organism>
<sequence length="195" mass="20862">MCAEALDPGFLGHAVGVEDLVGMDAELRVRSGVCYIFADIALAISGIDPEGEQFGLAELQKARKDGDVVEIEDHAAFETLFYVVVGEEVAAEHDVLAAESDILCQKNFVDAGGVHSGAFLTEDVHDGRVVAGLDRIEHLEVGIVLGEGIVDAPEILPDLLFVVHVGRGSEPGRNFLDRHFADGYLIAYELHVASP</sequence>
<evidence type="ECO:0000313" key="1">
    <source>
        <dbReference type="EMBL" id="MPN39099.1"/>
    </source>
</evidence>
<name>A0A645HLI2_9ZZZZ</name>
<protein>
    <submittedName>
        <fullName evidence="1">Uncharacterized protein</fullName>
    </submittedName>
</protein>
<comment type="caution">
    <text evidence="1">The sequence shown here is derived from an EMBL/GenBank/DDBJ whole genome shotgun (WGS) entry which is preliminary data.</text>
</comment>